<organism evidence="1 2">
    <name type="scientific">Caerostris extrusa</name>
    <name type="common">Bark spider</name>
    <name type="synonym">Caerostris bankana</name>
    <dbReference type="NCBI Taxonomy" id="172846"/>
    <lineage>
        <taxon>Eukaryota</taxon>
        <taxon>Metazoa</taxon>
        <taxon>Ecdysozoa</taxon>
        <taxon>Arthropoda</taxon>
        <taxon>Chelicerata</taxon>
        <taxon>Arachnida</taxon>
        <taxon>Araneae</taxon>
        <taxon>Araneomorphae</taxon>
        <taxon>Entelegynae</taxon>
        <taxon>Araneoidea</taxon>
        <taxon>Araneidae</taxon>
        <taxon>Caerostris</taxon>
    </lineage>
</organism>
<dbReference type="EMBL" id="BPLR01020867">
    <property type="protein sequence ID" value="GIX83411.1"/>
    <property type="molecule type" value="Genomic_DNA"/>
</dbReference>
<sequence length="39" mass="4346">MWLLFAGSISGTGGRERRKLALRNSSAPHRHFVIVLTLP</sequence>
<evidence type="ECO:0008006" key="3">
    <source>
        <dbReference type="Google" id="ProtNLM"/>
    </source>
</evidence>
<proteinExistence type="predicted"/>
<comment type="caution">
    <text evidence="1">The sequence shown here is derived from an EMBL/GenBank/DDBJ whole genome shotgun (WGS) entry which is preliminary data.</text>
</comment>
<accession>A0AAV4NI58</accession>
<protein>
    <recommendedName>
        <fullName evidence="3">Ycf15</fullName>
    </recommendedName>
</protein>
<name>A0AAV4NI58_CAEEX</name>
<gene>
    <name evidence="1" type="ORF">CEXT_309541</name>
</gene>
<dbReference type="Proteomes" id="UP001054945">
    <property type="component" value="Unassembled WGS sequence"/>
</dbReference>
<evidence type="ECO:0000313" key="2">
    <source>
        <dbReference type="Proteomes" id="UP001054945"/>
    </source>
</evidence>
<keyword evidence="2" id="KW-1185">Reference proteome</keyword>
<evidence type="ECO:0000313" key="1">
    <source>
        <dbReference type="EMBL" id="GIX83411.1"/>
    </source>
</evidence>
<reference evidence="1 2" key="1">
    <citation type="submission" date="2021-06" db="EMBL/GenBank/DDBJ databases">
        <title>Caerostris extrusa draft genome.</title>
        <authorList>
            <person name="Kono N."/>
            <person name="Arakawa K."/>
        </authorList>
    </citation>
    <scope>NUCLEOTIDE SEQUENCE [LARGE SCALE GENOMIC DNA]</scope>
</reference>
<dbReference type="AlphaFoldDB" id="A0AAV4NI58"/>
<feature type="non-terminal residue" evidence="1">
    <location>
        <position position="39"/>
    </location>
</feature>